<dbReference type="InParanoid" id="A0A7F5R220"/>
<reference evidence="3" key="1">
    <citation type="submission" date="2025-08" db="UniProtKB">
        <authorList>
            <consortium name="RefSeq"/>
        </authorList>
    </citation>
    <scope>IDENTIFICATION</scope>
    <source>
        <tissue evidence="3">Entire body</tissue>
    </source>
</reference>
<proteinExistence type="predicted"/>
<sequence>MFTQIKACLNSRPLSPLSKDPIYLIPLTPGHFLVGQLTSFAEPNLDDIKPTGLNRYQQLVQMLQHFWKRWKSEYLHQLQQRSKWTSSTNPRLNPGTMVVIQDDNLPPMRWRMGRILELHPGQDNVTRVVTVRTSEGIIKRPVKKICILPIEEKTAERIPYQQQQTVTVSEP</sequence>
<dbReference type="RefSeq" id="XP_025828978.1">
    <property type="nucleotide sequence ID" value="XM_025973193.1"/>
</dbReference>
<name>A0A7F5R220_AGRPL</name>
<dbReference type="KEGG" id="apln:112904043"/>
<protein>
    <submittedName>
        <fullName evidence="3">Uncharacterized protein LOC112904043</fullName>
    </submittedName>
</protein>
<dbReference type="OrthoDB" id="6763714at2759"/>
<evidence type="ECO:0000259" key="1">
    <source>
        <dbReference type="Pfam" id="PF18701"/>
    </source>
</evidence>
<feature type="domain" description="DUF5641" evidence="1">
    <location>
        <begin position="54"/>
        <end position="148"/>
    </location>
</feature>
<evidence type="ECO:0000313" key="2">
    <source>
        <dbReference type="Proteomes" id="UP000192223"/>
    </source>
</evidence>
<evidence type="ECO:0000313" key="3">
    <source>
        <dbReference type="RefSeq" id="XP_025828978.1"/>
    </source>
</evidence>
<keyword evidence="2" id="KW-1185">Reference proteome</keyword>
<organism evidence="2 3">
    <name type="scientific">Agrilus planipennis</name>
    <name type="common">Emerald ash borer</name>
    <name type="synonym">Agrilus marcopoli</name>
    <dbReference type="NCBI Taxonomy" id="224129"/>
    <lineage>
        <taxon>Eukaryota</taxon>
        <taxon>Metazoa</taxon>
        <taxon>Ecdysozoa</taxon>
        <taxon>Arthropoda</taxon>
        <taxon>Hexapoda</taxon>
        <taxon>Insecta</taxon>
        <taxon>Pterygota</taxon>
        <taxon>Neoptera</taxon>
        <taxon>Endopterygota</taxon>
        <taxon>Coleoptera</taxon>
        <taxon>Polyphaga</taxon>
        <taxon>Elateriformia</taxon>
        <taxon>Buprestoidea</taxon>
        <taxon>Buprestidae</taxon>
        <taxon>Agrilinae</taxon>
        <taxon>Agrilus</taxon>
    </lineage>
</organism>
<dbReference type="AlphaFoldDB" id="A0A7F5R220"/>
<dbReference type="Proteomes" id="UP000192223">
    <property type="component" value="Unplaced"/>
</dbReference>
<dbReference type="InterPro" id="IPR040676">
    <property type="entry name" value="DUF5641"/>
</dbReference>
<dbReference type="GeneID" id="112904043"/>
<dbReference type="PANTHER" id="PTHR47331">
    <property type="entry name" value="PHD-TYPE DOMAIN-CONTAINING PROTEIN"/>
    <property type="match status" value="1"/>
</dbReference>
<dbReference type="Pfam" id="PF18701">
    <property type="entry name" value="DUF5641"/>
    <property type="match status" value="1"/>
</dbReference>
<accession>A0A7F5R220</accession>
<gene>
    <name evidence="3" type="primary">LOC112904043</name>
</gene>